<evidence type="ECO:0000313" key="2">
    <source>
        <dbReference type="EMBL" id="QES90391.1"/>
    </source>
</evidence>
<gene>
    <name evidence="2" type="ORF">E0W69_017605</name>
</gene>
<name>A0A5P2GFJ1_9BACT</name>
<dbReference type="KEGG" id="arac:E0W69_017605"/>
<proteinExistence type="inferred from homology"/>
<dbReference type="Proteomes" id="UP000292424">
    <property type="component" value="Chromosome"/>
</dbReference>
<evidence type="ECO:0000313" key="3">
    <source>
        <dbReference type="Proteomes" id="UP000292424"/>
    </source>
</evidence>
<protein>
    <submittedName>
        <fullName evidence="2">Uncharacterized protein</fullName>
    </submittedName>
</protein>
<reference evidence="2 3" key="1">
    <citation type="submission" date="2019-09" db="EMBL/GenBank/DDBJ databases">
        <title>Complete genome sequence of Arachidicoccus sp. B3-10 isolated from apple orchard soil.</title>
        <authorList>
            <person name="Kim H.S."/>
            <person name="Han K.-I."/>
            <person name="Suh M.K."/>
            <person name="Lee K.C."/>
            <person name="Eom M.K."/>
            <person name="Kim J.-S."/>
            <person name="Kang S.W."/>
            <person name="Sin Y."/>
            <person name="Lee J.-S."/>
        </authorList>
    </citation>
    <scope>NUCLEOTIDE SEQUENCE [LARGE SCALE GENOMIC DNA]</scope>
    <source>
        <strain evidence="2 3">B3-10</strain>
    </source>
</reference>
<organism evidence="2 3">
    <name type="scientific">Rhizosphaericola mali</name>
    <dbReference type="NCBI Taxonomy" id="2545455"/>
    <lineage>
        <taxon>Bacteria</taxon>
        <taxon>Pseudomonadati</taxon>
        <taxon>Bacteroidota</taxon>
        <taxon>Chitinophagia</taxon>
        <taxon>Chitinophagales</taxon>
        <taxon>Chitinophagaceae</taxon>
        <taxon>Rhizosphaericola</taxon>
    </lineage>
</organism>
<keyword evidence="3" id="KW-1185">Reference proteome</keyword>
<dbReference type="InterPro" id="IPR038595">
    <property type="entry name" value="LOR_sf"/>
</dbReference>
<evidence type="ECO:0000256" key="1">
    <source>
        <dbReference type="ARBA" id="ARBA00005437"/>
    </source>
</evidence>
<dbReference type="InterPro" id="IPR007612">
    <property type="entry name" value="LOR"/>
</dbReference>
<dbReference type="Pfam" id="PF04525">
    <property type="entry name" value="LOR"/>
    <property type="match status" value="1"/>
</dbReference>
<dbReference type="OrthoDB" id="703597at2"/>
<comment type="similarity">
    <text evidence="1">Belongs to the LOR family.</text>
</comment>
<dbReference type="InterPro" id="IPR025659">
    <property type="entry name" value="Tubby-like_C"/>
</dbReference>
<dbReference type="Gene3D" id="2.40.160.200">
    <property type="entry name" value="LURP1-related"/>
    <property type="match status" value="1"/>
</dbReference>
<accession>A0A5P2GFJ1</accession>
<dbReference type="EMBL" id="CP044016">
    <property type="protein sequence ID" value="QES90391.1"/>
    <property type="molecule type" value="Genomic_DNA"/>
</dbReference>
<dbReference type="AlphaFoldDB" id="A0A5P2GFJ1"/>
<sequence length="200" mass="23105">MAMQSVEFPIDFKFHIGTLANDFTATDASGNTIAFVRQKIFKFFDEVQIFTDSSKSQLLYTIKANKWIDFSATYSFYDAQGNIIGSVARKGWTSIWKARYDIFDETKHLSYHIREDNPWTKVGDSFFSEIPLIGIFTGYVFNPSYSVIDNSGNKIARLKKQASFFGRKFSVEKSKQFVEVDTDRILLSLMMMILLERRRG</sequence>
<dbReference type="SUPFAM" id="SSF54518">
    <property type="entry name" value="Tubby C-terminal domain-like"/>
    <property type="match status" value="1"/>
</dbReference>